<dbReference type="EMBL" id="FOJN01000009">
    <property type="protein sequence ID" value="SFA54672.1"/>
    <property type="molecule type" value="Genomic_DNA"/>
</dbReference>
<evidence type="ECO:0000256" key="4">
    <source>
        <dbReference type="ARBA" id="ARBA00022989"/>
    </source>
</evidence>
<dbReference type="InterPro" id="IPR012506">
    <property type="entry name" value="TMEM86B-like"/>
</dbReference>
<evidence type="ECO:0000256" key="3">
    <source>
        <dbReference type="ARBA" id="ARBA00022692"/>
    </source>
</evidence>
<comment type="similarity">
    <text evidence="2">Belongs to the TMEM86 family.</text>
</comment>
<organism evidence="7 8">
    <name type="scientific">Rhodococcoides kroppenstedtii</name>
    <dbReference type="NCBI Taxonomy" id="293050"/>
    <lineage>
        <taxon>Bacteria</taxon>
        <taxon>Bacillati</taxon>
        <taxon>Actinomycetota</taxon>
        <taxon>Actinomycetes</taxon>
        <taxon>Mycobacteriales</taxon>
        <taxon>Nocardiaceae</taxon>
        <taxon>Rhodococcoides</taxon>
    </lineage>
</organism>
<reference evidence="7 8" key="1">
    <citation type="submission" date="2016-10" db="EMBL/GenBank/DDBJ databases">
        <authorList>
            <person name="de Groot N.N."/>
        </authorList>
    </citation>
    <scope>NUCLEOTIDE SEQUENCE [LARGE SCALE GENOMIC DNA]</scope>
    <source>
        <strain evidence="7 8">DSM 44908</strain>
    </source>
</reference>
<dbReference type="AlphaFoldDB" id="A0A1I0TSG9"/>
<dbReference type="Pfam" id="PF07947">
    <property type="entry name" value="YhhN"/>
    <property type="match status" value="1"/>
</dbReference>
<dbReference type="OrthoDB" id="4374980at2"/>
<evidence type="ECO:0000256" key="1">
    <source>
        <dbReference type="ARBA" id="ARBA00004141"/>
    </source>
</evidence>
<comment type="subcellular location">
    <subcellularLocation>
        <location evidence="1">Membrane</location>
        <topology evidence="1">Multi-pass membrane protein</topology>
    </subcellularLocation>
</comment>
<gene>
    <name evidence="7" type="ORF">SAMN05444374_10973</name>
</gene>
<dbReference type="RefSeq" id="WP_068363350.1">
    <property type="nucleotide sequence ID" value="NZ_FOJN01000009.1"/>
</dbReference>
<dbReference type="Proteomes" id="UP000182054">
    <property type="component" value="Unassembled WGS sequence"/>
</dbReference>
<name>A0A1I0TSG9_9NOCA</name>
<keyword evidence="3" id="KW-0812">Transmembrane</keyword>
<evidence type="ECO:0000256" key="6">
    <source>
        <dbReference type="SAM" id="MobiDB-lite"/>
    </source>
</evidence>
<protein>
    <submittedName>
        <fullName evidence="7">Uncharacterized membrane protein YhhN</fullName>
    </submittedName>
</protein>
<keyword evidence="5" id="KW-0472">Membrane</keyword>
<sequence length="226" mass="23801">MSDRDRNALAYVAATAATVVGAVTHRPGLQYVAKPAMMPILAFRTRATGDPTLALGLAAATLGDVAMIEPDDDRRVRLGAACFAVMQSTWSRRLWRTGSRVRPVVAATRAAGWAGGVAIARRRAPGMLPVTATYGGLVATTATLGADGSRDAAVGSTLFLISDALVLARRAGSPRYADALEAAVLVTYAAAQWRLVRGLSEPLRTTGRRSRGRGGTASARDRRRSR</sequence>
<accession>A0A1I0TSG9</accession>
<keyword evidence="4" id="KW-1133">Transmembrane helix</keyword>
<evidence type="ECO:0000256" key="2">
    <source>
        <dbReference type="ARBA" id="ARBA00007375"/>
    </source>
</evidence>
<feature type="region of interest" description="Disordered" evidence="6">
    <location>
        <begin position="204"/>
        <end position="226"/>
    </location>
</feature>
<evidence type="ECO:0000313" key="7">
    <source>
        <dbReference type="EMBL" id="SFA54672.1"/>
    </source>
</evidence>
<evidence type="ECO:0000256" key="5">
    <source>
        <dbReference type="ARBA" id="ARBA00023136"/>
    </source>
</evidence>
<dbReference type="GeneID" id="85486338"/>
<proteinExistence type="inferred from homology"/>
<dbReference type="GO" id="GO:0016020">
    <property type="term" value="C:membrane"/>
    <property type="evidence" value="ECO:0007669"/>
    <property type="project" value="UniProtKB-SubCell"/>
</dbReference>
<evidence type="ECO:0000313" key="8">
    <source>
        <dbReference type="Proteomes" id="UP000182054"/>
    </source>
</evidence>